<keyword evidence="2" id="KW-0378">Hydrolase</keyword>
<evidence type="ECO:0000313" key="5">
    <source>
        <dbReference type="EMBL" id="VFJ42937.1"/>
    </source>
</evidence>
<dbReference type="Gene3D" id="1.10.150.240">
    <property type="entry name" value="Putative phosphatase, domain 2"/>
    <property type="match status" value="1"/>
</dbReference>
<dbReference type="EMBL" id="CAADEX010000003">
    <property type="protein sequence ID" value="VFJ42937.1"/>
    <property type="molecule type" value="Genomic_DNA"/>
</dbReference>
<dbReference type="GO" id="GO:0005829">
    <property type="term" value="C:cytosol"/>
    <property type="evidence" value="ECO:0007669"/>
    <property type="project" value="TreeGrafter"/>
</dbReference>
<dbReference type="SFLD" id="SFLDG01129">
    <property type="entry name" value="C1.5:_HAD__Beta-PGM__Phosphata"/>
    <property type="match status" value="1"/>
</dbReference>
<evidence type="ECO:0000256" key="1">
    <source>
        <dbReference type="ARBA" id="ARBA00022723"/>
    </source>
</evidence>
<dbReference type="Pfam" id="PF13419">
    <property type="entry name" value="HAD_2"/>
    <property type="match status" value="1"/>
</dbReference>
<dbReference type="InterPro" id="IPR036412">
    <property type="entry name" value="HAD-like_sf"/>
</dbReference>
<organism evidence="5">
    <name type="scientific">Candidatus Kentrum sp. DK</name>
    <dbReference type="NCBI Taxonomy" id="2126562"/>
    <lineage>
        <taxon>Bacteria</taxon>
        <taxon>Pseudomonadati</taxon>
        <taxon>Pseudomonadota</taxon>
        <taxon>Gammaproteobacteria</taxon>
        <taxon>Candidatus Kentrum</taxon>
    </lineage>
</organism>
<dbReference type="NCBIfam" id="TIGR01549">
    <property type="entry name" value="HAD-SF-IA-v1"/>
    <property type="match status" value="1"/>
</dbReference>
<proteinExistence type="predicted"/>
<gene>
    <name evidence="5" type="ORF">BECKDK2373B_GA0170837_100366</name>
</gene>
<keyword evidence="1" id="KW-0479">Metal-binding</keyword>
<dbReference type="AlphaFoldDB" id="A0A450RV92"/>
<dbReference type="SUPFAM" id="SSF56784">
    <property type="entry name" value="HAD-like"/>
    <property type="match status" value="1"/>
</dbReference>
<keyword evidence="4" id="KW-0119">Carbohydrate metabolism</keyword>
<dbReference type="InterPro" id="IPR023214">
    <property type="entry name" value="HAD_sf"/>
</dbReference>
<dbReference type="InterPro" id="IPR023198">
    <property type="entry name" value="PGP-like_dom2"/>
</dbReference>
<dbReference type="SFLD" id="SFLDG01135">
    <property type="entry name" value="C1.5.6:_HAD__Beta-PGM__Phospha"/>
    <property type="match status" value="1"/>
</dbReference>
<dbReference type="SFLD" id="SFLDS00003">
    <property type="entry name" value="Haloacid_Dehalogenase"/>
    <property type="match status" value="1"/>
</dbReference>
<dbReference type="NCBIfam" id="TIGR01509">
    <property type="entry name" value="HAD-SF-IA-v3"/>
    <property type="match status" value="1"/>
</dbReference>
<sequence>MPMTIPDAAERDSTPLSPADFDAILFDLDGTLIDTAPDLLFALNRVMAEENKPPLSLAELLPFVSGGSPAMLQRGFRVGPDEPGFAALKERFLAIYRANVARSSRLFPGMETVLGHIEAGPLRWGIVTNKSAWLTEPLTAALGLDRRAACIVSGDTTEHLKPHPASLLLACQRIGVEPARCLYVGDAAKDVEAGQRAGMKTAAALFGYLTPEDKPEEWGADWLLSSPGALADWLATKTPR</sequence>
<keyword evidence="3" id="KW-0460">Magnesium</keyword>
<dbReference type="InterPro" id="IPR050155">
    <property type="entry name" value="HAD-like_hydrolase_sf"/>
</dbReference>
<dbReference type="GO" id="GO:0008967">
    <property type="term" value="F:phosphoglycolate phosphatase activity"/>
    <property type="evidence" value="ECO:0007669"/>
    <property type="project" value="TreeGrafter"/>
</dbReference>
<evidence type="ECO:0000256" key="2">
    <source>
        <dbReference type="ARBA" id="ARBA00022801"/>
    </source>
</evidence>
<name>A0A450RV92_9GAMM</name>
<dbReference type="PANTHER" id="PTHR43434:SF23">
    <property type="entry name" value="PHOSPHOGLYCOLATE PHOSPHATASE"/>
    <property type="match status" value="1"/>
</dbReference>
<dbReference type="GO" id="GO:0046872">
    <property type="term" value="F:metal ion binding"/>
    <property type="evidence" value="ECO:0007669"/>
    <property type="project" value="UniProtKB-KW"/>
</dbReference>
<evidence type="ECO:0000256" key="4">
    <source>
        <dbReference type="ARBA" id="ARBA00023277"/>
    </source>
</evidence>
<dbReference type="PANTHER" id="PTHR43434">
    <property type="entry name" value="PHOSPHOGLYCOLATE PHOSPHATASE"/>
    <property type="match status" value="1"/>
</dbReference>
<accession>A0A450RV92</accession>
<dbReference type="GO" id="GO:0006281">
    <property type="term" value="P:DNA repair"/>
    <property type="evidence" value="ECO:0007669"/>
    <property type="project" value="TreeGrafter"/>
</dbReference>
<dbReference type="PRINTS" id="PR00413">
    <property type="entry name" value="HADHALOGNASE"/>
</dbReference>
<dbReference type="InterPro" id="IPR006439">
    <property type="entry name" value="HAD-SF_hydro_IA"/>
</dbReference>
<dbReference type="InterPro" id="IPR041492">
    <property type="entry name" value="HAD_2"/>
</dbReference>
<evidence type="ECO:0000256" key="3">
    <source>
        <dbReference type="ARBA" id="ARBA00022842"/>
    </source>
</evidence>
<reference evidence="5" key="1">
    <citation type="submission" date="2019-02" db="EMBL/GenBank/DDBJ databases">
        <authorList>
            <person name="Gruber-Vodicka R. H."/>
            <person name="Seah K. B. B."/>
        </authorList>
    </citation>
    <scope>NUCLEOTIDE SEQUENCE</scope>
    <source>
        <strain evidence="5">BECK_DK47</strain>
    </source>
</reference>
<protein>
    <submittedName>
        <fullName evidence="5">Phosphoglycolate phosphatase</fullName>
    </submittedName>
</protein>
<dbReference type="Gene3D" id="3.40.50.1000">
    <property type="entry name" value="HAD superfamily/HAD-like"/>
    <property type="match status" value="1"/>
</dbReference>